<proteinExistence type="predicted"/>
<keyword evidence="2" id="KW-1185">Reference proteome</keyword>
<evidence type="ECO:0000313" key="2">
    <source>
        <dbReference type="Proteomes" id="UP001175226"/>
    </source>
</evidence>
<dbReference type="AlphaFoldDB" id="A0AA39MEE4"/>
<organism evidence="1 2">
    <name type="scientific">Armillaria borealis</name>
    <dbReference type="NCBI Taxonomy" id="47425"/>
    <lineage>
        <taxon>Eukaryota</taxon>
        <taxon>Fungi</taxon>
        <taxon>Dikarya</taxon>
        <taxon>Basidiomycota</taxon>
        <taxon>Agaricomycotina</taxon>
        <taxon>Agaricomycetes</taxon>
        <taxon>Agaricomycetidae</taxon>
        <taxon>Agaricales</taxon>
        <taxon>Marasmiineae</taxon>
        <taxon>Physalacriaceae</taxon>
        <taxon>Armillaria</taxon>
    </lineage>
</organism>
<gene>
    <name evidence="1" type="ORF">EV421DRAFT_1744043</name>
</gene>
<reference evidence="1" key="1">
    <citation type="submission" date="2023-06" db="EMBL/GenBank/DDBJ databases">
        <authorList>
            <consortium name="Lawrence Berkeley National Laboratory"/>
            <person name="Ahrendt S."/>
            <person name="Sahu N."/>
            <person name="Indic B."/>
            <person name="Wong-Bajracharya J."/>
            <person name="Merenyi Z."/>
            <person name="Ke H.-M."/>
            <person name="Monk M."/>
            <person name="Kocsube S."/>
            <person name="Drula E."/>
            <person name="Lipzen A."/>
            <person name="Balint B."/>
            <person name="Henrissat B."/>
            <person name="Andreopoulos B."/>
            <person name="Martin F.M."/>
            <person name="Harder C.B."/>
            <person name="Rigling D."/>
            <person name="Ford K.L."/>
            <person name="Foster G.D."/>
            <person name="Pangilinan J."/>
            <person name="Papanicolaou A."/>
            <person name="Barry K."/>
            <person name="LaButti K."/>
            <person name="Viragh M."/>
            <person name="Koriabine M."/>
            <person name="Yan M."/>
            <person name="Riley R."/>
            <person name="Champramary S."/>
            <person name="Plett K.L."/>
            <person name="Tsai I.J."/>
            <person name="Slot J."/>
            <person name="Sipos G."/>
            <person name="Plett J."/>
            <person name="Nagy L.G."/>
            <person name="Grigoriev I.V."/>
        </authorList>
    </citation>
    <scope>NUCLEOTIDE SEQUENCE</scope>
    <source>
        <strain evidence="1">FPL87.14</strain>
    </source>
</reference>
<comment type="caution">
    <text evidence="1">The sequence shown here is derived from an EMBL/GenBank/DDBJ whole genome shotgun (WGS) entry which is preliminary data.</text>
</comment>
<dbReference type="EMBL" id="JAUEPT010000148">
    <property type="protein sequence ID" value="KAK0430460.1"/>
    <property type="molecule type" value="Genomic_DNA"/>
</dbReference>
<dbReference type="Pfam" id="PF18759">
    <property type="entry name" value="Plavaka"/>
    <property type="match status" value="1"/>
</dbReference>
<sequence>MASSDGILCRTHPIIALEVLDYPEQLLVTGIKTGECPVCPVSRHDLGDPACVCGFREMEEVLQAMDILNQGLGAMAFKKACEDAGIKPIQNPFWIKLPFVNIFRSIAPDILHQLYQGIIKHVSGWLKLACGEAEIDARCRRLPPNHNLRLFMKGISHLSCVSGTEHNQISCFLLGIILDVCLANSLSPVRLVRAVRGILDFLYIAQFLIHSDETLDDLDNALQLFHDNKGIFLDLDIQQGFNLPKLHFLSHYRRAIVLYKTTNNYNTEYMEHLHINLAKDAYHSTNRKDEFSQMTTWLER</sequence>
<accession>A0AA39MEE4</accession>
<protein>
    <submittedName>
        <fullName evidence="1">Uncharacterized protein</fullName>
    </submittedName>
</protein>
<dbReference type="InterPro" id="IPR041078">
    <property type="entry name" value="Plavaka"/>
</dbReference>
<dbReference type="Proteomes" id="UP001175226">
    <property type="component" value="Unassembled WGS sequence"/>
</dbReference>
<name>A0AA39MEE4_9AGAR</name>
<evidence type="ECO:0000313" key="1">
    <source>
        <dbReference type="EMBL" id="KAK0430460.1"/>
    </source>
</evidence>